<evidence type="ECO:0000259" key="14">
    <source>
        <dbReference type="PROSITE" id="PS50011"/>
    </source>
</evidence>
<comment type="subcellular location">
    <subcellularLocation>
        <location evidence="1">Cytoplasm</location>
    </subcellularLocation>
</comment>
<reference evidence="15" key="2">
    <citation type="submission" date="2022-06" db="UniProtKB">
        <authorList>
            <consortium name="EnsemblMetazoa"/>
        </authorList>
    </citation>
    <scope>IDENTIFICATION</scope>
    <source>
        <strain evidence="15">p50T (Dazao)</strain>
    </source>
</reference>
<dbReference type="SMART" id="SM00220">
    <property type="entry name" value="S_TKc"/>
    <property type="match status" value="1"/>
</dbReference>
<feature type="domain" description="Protein kinase" evidence="14">
    <location>
        <begin position="1"/>
        <end position="212"/>
    </location>
</feature>
<comment type="catalytic activity">
    <reaction evidence="13">
        <text>L-tyrosyl-[protein] + ATP = O-phospho-L-tyrosyl-[protein] + ADP + H(+)</text>
        <dbReference type="Rhea" id="RHEA:10596"/>
        <dbReference type="Rhea" id="RHEA-COMP:10136"/>
        <dbReference type="Rhea" id="RHEA-COMP:20101"/>
        <dbReference type="ChEBI" id="CHEBI:15378"/>
        <dbReference type="ChEBI" id="CHEBI:30616"/>
        <dbReference type="ChEBI" id="CHEBI:46858"/>
        <dbReference type="ChEBI" id="CHEBI:61978"/>
        <dbReference type="ChEBI" id="CHEBI:456216"/>
        <dbReference type="EC" id="2.7.12.1"/>
    </reaction>
</comment>
<dbReference type="PROSITE" id="PS50011">
    <property type="entry name" value="PROTEIN_KINASE_DOM"/>
    <property type="match status" value="1"/>
</dbReference>
<dbReference type="PANTHER" id="PTHR46392">
    <property type="entry name" value="DUAL SERINE/THREONINE AND TYROSINE PROTEIN KINASE"/>
    <property type="match status" value="1"/>
</dbReference>
<keyword evidence="4" id="KW-0723">Serine/threonine-protein kinase</keyword>
<dbReference type="GO" id="GO:0004674">
    <property type="term" value="F:protein serine/threonine kinase activity"/>
    <property type="evidence" value="ECO:0007669"/>
    <property type="project" value="UniProtKB-KW"/>
</dbReference>
<dbReference type="Proteomes" id="UP000005204">
    <property type="component" value="Unassembled WGS sequence"/>
</dbReference>
<keyword evidence="7" id="KW-0829">Tyrosine-protein kinase</keyword>
<protein>
    <recommendedName>
        <fullName evidence="8">Dual serine/threonine and tyrosine protein kinase</fullName>
        <ecNumber evidence="2">2.7.12.1</ecNumber>
    </recommendedName>
    <alternativeName>
        <fullName evidence="10">Dusty protein kinase</fullName>
    </alternativeName>
    <alternativeName>
        <fullName evidence="9">Receptor-interacting serine/threonine-protein kinase 5</fullName>
    </alternativeName>
</protein>
<dbReference type="Pfam" id="PF00069">
    <property type="entry name" value="Pkinase"/>
    <property type="match status" value="1"/>
</dbReference>
<dbReference type="Gene3D" id="1.10.510.10">
    <property type="entry name" value="Transferase(Phosphotransferase) domain 1"/>
    <property type="match status" value="1"/>
</dbReference>
<dbReference type="GO" id="GO:0004712">
    <property type="term" value="F:protein serine/threonine/tyrosine kinase activity"/>
    <property type="evidence" value="ECO:0007669"/>
    <property type="project" value="UniProtKB-EC"/>
</dbReference>
<name>A0A8R2M8X4_BOMMO</name>
<dbReference type="PANTHER" id="PTHR46392:SF1">
    <property type="entry name" value="DUAL SERINE_THREONINE AND TYROSINE PROTEIN KINASE"/>
    <property type="match status" value="1"/>
</dbReference>
<evidence type="ECO:0000256" key="7">
    <source>
        <dbReference type="ARBA" id="ARBA00023137"/>
    </source>
</evidence>
<evidence type="ECO:0000256" key="13">
    <source>
        <dbReference type="ARBA" id="ARBA00051680"/>
    </source>
</evidence>
<dbReference type="InterPro" id="IPR011009">
    <property type="entry name" value="Kinase-like_dom_sf"/>
</dbReference>
<evidence type="ECO:0000256" key="11">
    <source>
        <dbReference type="ARBA" id="ARBA00049003"/>
    </source>
</evidence>
<dbReference type="PROSITE" id="PS00108">
    <property type="entry name" value="PROTEIN_KINASE_ST"/>
    <property type="match status" value="1"/>
</dbReference>
<dbReference type="InterPro" id="IPR000719">
    <property type="entry name" value="Prot_kinase_dom"/>
</dbReference>
<evidence type="ECO:0000256" key="9">
    <source>
        <dbReference type="ARBA" id="ARBA00041268"/>
    </source>
</evidence>
<dbReference type="GO" id="GO:0004713">
    <property type="term" value="F:protein tyrosine kinase activity"/>
    <property type="evidence" value="ECO:0007669"/>
    <property type="project" value="UniProtKB-KW"/>
</dbReference>
<keyword evidence="6" id="KW-0418">Kinase</keyword>
<dbReference type="AlphaFoldDB" id="A0A8R2M8X4"/>
<evidence type="ECO:0000256" key="1">
    <source>
        <dbReference type="ARBA" id="ARBA00004496"/>
    </source>
</evidence>
<dbReference type="InterPro" id="IPR008271">
    <property type="entry name" value="Ser/Thr_kinase_AS"/>
</dbReference>
<dbReference type="SUPFAM" id="SSF56112">
    <property type="entry name" value="Protein kinase-like (PK-like)"/>
    <property type="match status" value="1"/>
</dbReference>
<evidence type="ECO:0000313" key="15">
    <source>
        <dbReference type="EnsemblMetazoa" id="XP_037876939.1"/>
    </source>
</evidence>
<dbReference type="InterPro" id="IPR051302">
    <property type="entry name" value="Dual_SerThr-Tyr_Kinase"/>
</dbReference>
<dbReference type="GO" id="GO:0005524">
    <property type="term" value="F:ATP binding"/>
    <property type="evidence" value="ECO:0007669"/>
    <property type="project" value="InterPro"/>
</dbReference>
<evidence type="ECO:0000256" key="10">
    <source>
        <dbReference type="ARBA" id="ARBA00042638"/>
    </source>
</evidence>
<reference evidence="16" key="1">
    <citation type="journal article" date="2008" name="Insect Biochem. Mol. Biol.">
        <title>The genome of a lepidopteran model insect, the silkworm Bombyx mori.</title>
        <authorList>
            <consortium name="International Silkworm Genome Consortium"/>
        </authorList>
    </citation>
    <scope>NUCLEOTIDE SEQUENCE [LARGE SCALE GENOMIC DNA]</scope>
    <source>
        <strain evidence="16">p50T</strain>
    </source>
</reference>
<evidence type="ECO:0000256" key="6">
    <source>
        <dbReference type="ARBA" id="ARBA00022777"/>
    </source>
</evidence>
<dbReference type="GO" id="GO:0043066">
    <property type="term" value="P:negative regulation of apoptotic process"/>
    <property type="evidence" value="ECO:0007669"/>
    <property type="project" value="TreeGrafter"/>
</dbReference>
<evidence type="ECO:0000256" key="2">
    <source>
        <dbReference type="ARBA" id="ARBA00013203"/>
    </source>
</evidence>
<dbReference type="GO" id="GO:0045743">
    <property type="term" value="P:positive regulation of fibroblast growth factor receptor signaling pathway"/>
    <property type="evidence" value="ECO:0007669"/>
    <property type="project" value="TreeGrafter"/>
</dbReference>
<dbReference type="GO" id="GO:0005737">
    <property type="term" value="C:cytoplasm"/>
    <property type="evidence" value="ECO:0007669"/>
    <property type="project" value="UniProtKB-SubCell"/>
</dbReference>
<evidence type="ECO:0000256" key="4">
    <source>
        <dbReference type="ARBA" id="ARBA00022527"/>
    </source>
</evidence>
<keyword evidence="5" id="KW-0808">Transferase</keyword>
<comment type="catalytic activity">
    <reaction evidence="11">
        <text>L-seryl-[protein] + ATP = O-phospho-L-seryl-[protein] + ADP + H(+)</text>
        <dbReference type="Rhea" id="RHEA:17989"/>
        <dbReference type="Rhea" id="RHEA-COMP:9863"/>
        <dbReference type="Rhea" id="RHEA-COMP:11604"/>
        <dbReference type="ChEBI" id="CHEBI:15378"/>
        <dbReference type="ChEBI" id="CHEBI:29999"/>
        <dbReference type="ChEBI" id="CHEBI:30616"/>
        <dbReference type="ChEBI" id="CHEBI:83421"/>
        <dbReference type="ChEBI" id="CHEBI:456216"/>
        <dbReference type="EC" id="2.7.12.1"/>
    </reaction>
</comment>
<evidence type="ECO:0000256" key="8">
    <source>
        <dbReference type="ARBA" id="ARBA00040421"/>
    </source>
</evidence>
<organism evidence="15 16">
    <name type="scientific">Bombyx mori</name>
    <name type="common">Silk moth</name>
    <dbReference type="NCBI Taxonomy" id="7091"/>
    <lineage>
        <taxon>Eukaryota</taxon>
        <taxon>Metazoa</taxon>
        <taxon>Ecdysozoa</taxon>
        <taxon>Arthropoda</taxon>
        <taxon>Hexapoda</taxon>
        <taxon>Insecta</taxon>
        <taxon>Pterygota</taxon>
        <taxon>Neoptera</taxon>
        <taxon>Endopterygota</taxon>
        <taxon>Lepidoptera</taxon>
        <taxon>Glossata</taxon>
        <taxon>Ditrysia</taxon>
        <taxon>Bombycoidea</taxon>
        <taxon>Bombycidae</taxon>
        <taxon>Bombycinae</taxon>
        <taxon>Bombyx</taxon>
    </lineage>
</organism>
<dbReference type="GO" id="GO:0070374">
    <property type="term" value="P:positive regulation of ERK1 and ERK2 cascade"/>
    <property type="evidence" value="ECO:0007669"/>
    <property type="project" value="TreeGrafter"/>
</dbReference>
<accession>A0A8R2M8X4</accession>
<evidence type="ECO:0000313" key="16">
    <source>
        <dbReference type="Proteomes" id="UP000005204"/>
    </source>
</evidence>
<keyword evidence="16" id="KW-1185">Reference proteome</keyword>
<evidence type="ECO:0000256" key="5">
    <source>
        <dbReference type="ARBA" id="ARBA00022679"/>
    </source>
</evidence>
<dbReference type="EC" id="2.7.12.1" evidence="2"/>
<proteinExistence type="predicted"/>
<comment type="catalytic activity">
    <reaction evidence="12">
        <text>L-threonyl-[protein] + ATP = O-phospho-L-threonyl-[protein] + ADP + H(+)</text>
        <dbReference type="Rhea" id="RHEA:46608"/>
        <dbReference type="Rhea" id="RHEA-COMP:11060"/>
        <dbReference type="Rhea" id="RHEA-COMP:11605"/>
        <dbReference type="ChEBI" id="CHEBI:15378"/>
        <dbReference type="ChEBI" id="CHEBI:30013"/>
        <dbReference type="ChEBI" id="CHEBI:30616"/>
        <dbReference type="ChEBI" id="CHEBI:61977"/>
        <dbReference type="ChEBI" id="CHEBI:456216"/>
        <dbReference type="EC" id="2.7.12.1"/>
    </reaction>
</comment>
<keyword evidence="3" id="KW-0963">Cytoplasm</keyword>
<sequence length="235" mass="26341">MEFFYTRSIPAHPRIVRLYGSIVQRQSSGPSVLLVSERKCRDLHAAVRAKLPFSTRMRISCDIVDGIRYLHSLGLVHRDIKTKNVLLDGADRAALSDLGFCTAGALMSGSVVGTPVHMAPELLAGDYHASVDVYAFGILFWYVCAGDIKLPSAFETFQNKEQLWSKVKRGLRPERLPQFSDECWEIMESCWASEPSQRALLGDVQNKLERILEQALKDEKSPGYLAPDEPDLNDD</sequence>
<dbReference type="GO" id="GO:0044344">
    <property type="term" value="P:cellular response to fibroblast growth factor stimulus"/>
    <property type="evidence" value="ECO:0007669"/>
    <property type="project" value="TreeGrafter"/>
</dbReference>
<evidence type="ECO:0000256" key="3">
    <source>
        <dbReference type="ARBA" id="ARBA00022490"/>
    </source>
</evidence>
<evidence type="ECO:0000256" key="12">
    <source>
        <dbReference type="ARBA" id="ARBA00049308"/>
    </source>
</evidence>
<dbReference type="PIRSF" id="PIRSF000654">
    <property type="entry name" value="Integrin-linked_kinase"/>
    <property type="match status" value="1"/>
</dbReference>
<dbReference type="EnsemblMetazoa" id="XM_038021011.1">
    <property type="protein sequence ID" value="XP_037876939.1"/>
    <property type="gene ID" value="LOC119630698"/>
</dbReference>